<evidence type="ECO:0000256" key="6">
    <source>
        <dbReference type="ARBA" id="ARBA00023004"/>
    </source>
</evidence>
<dbReference type="PROSITE" id="PS00641">
    <property type="entry name" value="COMPLEX1_75K_1"/>
    <property type="match status" value="1"/>
</dbReference>
<dbReference type="SUPFAM" id="SSF54292">
    <property type="entry name" value="2Fe-2S ferredoxin-like"/>
    <property type="match status" value="1"/>
</dbReference>
<comment type="cofactor">
    <cofactor evidence="1 10">
        <name>[4Fe-4S] cluster</name>
        <dbReference type="ChEBI" id="CHEBI:49883"/>
    </cofactor>
</comment>
<evidence type="ECO:0000313" key="14">
    <source>
        <dbReference type="EMBL" id="MYL96857.1"/>
    </source>
</evidence>
<evidence type="ECO:0000259" key="13">
    <source>
        <dbReference type="PROSITE" id="PS51839"/>
    </source>
</evidence>
<reference evidence="14 15" key="1">
    <citation type="submission" date="2019-12" db="EMBL/GenBank/DDBJ databases">
        <authorList>
            <person name="Feng G."/>
            <person name="Zhu H."/>
        </authorList>
    </citation>
    <scope>NUCLEOTIDE SEQUENCE [LARGE SCALE GENOMIC DNA]</scope>
    <source>
        <strain evidence="14 15">FGD1</strain>
    </source>
</reference>
<dbReference type="SMART" id="SM00929">
    <property type="entry name" value="NADH-G_4Fe-4S_3"/>
    <property type="match status" value="1"/>
</dbReference>
<dbReference type="InterPro" id="IPR054351">
    <property type="entry name" value="NADH_UbQ_OxRdtase_ferredoxin"/>
</dbReference>
<keyword evidence="14" id="KW-0560">Oxidoreductase</keyword>
<dbReference type="FunFam" id="3.30.70.20:FF:000002">
    <property type="entry name" value="NADH-ubiquinone oxidoreductase 75 kDa subunit"/>
    <property type="match status" value="1"/>
</dbReference>
<dbReference type="Pfam" id="PF22151">
    <property type="entry name" value="Fer4_NDSU1"/>
    <property type="match status" value="1"/>
</dbReference>
<dbReference type="PROSITE" id="PS00642">
    <property type="entry name" value="COMPLEX1_75K_2"/>
    <property type="match status" value="1"/>
</dbReference>
<comment type="cofactor">
    <cofactor evidence="10">
        <name>[2Fe-2S] cluster</name>
        <dbReference type="ChEBI" id="CHEBI:190135"/>
    </cofactor>
    <text evidence="10">Binds 1 [2Fe-2S] cluster per subunit.</text>
</comment>
<dbReference type="Pfam" id="PF10588">
    <property type="entry name" value="NADH-G_4Fe-4S_3"/>
    <property type="match status" value="1"/>
</dbReference>
<keyword evidence="10" id="KW-0874">Quinone</keyword>
<dbReference type="FunFam" id="3.10.20.740:FF:000001">
    <property type="entry name" value="NADH-quinone oxidoreductase subunit G"/>
    <property type="match status" value="1"/>
</dbReference>
<dbReference type="EC" id="7.1.1.-" evidence="10"/>
<dbReference type="AlphaFoldDB" id="A0A7X4GFK5"/>
<feature type="domain" description="2Fe-2S ferredoxin-type" evidence="11">
    <location>
        <begin position="2"/>
        <end position="79"/>
    </location>
</feature>
<gene>
    <name evidence="14" type="ORF">GR702_03590</name>
</gene>
<evidence type="ECO:0000256" key="4">
    <source>
        <dbReference type="ARBA" id="ARBA00022723"/>
    </source>
</evidence>
<dbReference type="RefSeq" id="WP_160984599.1">
    <property type="nucleotide sequence ID" value="NZ_WVTD01000002.1"/>
</dbReference>
<keyword evidence="7 10" id="KW-0411">Iron-sulfur</keyword>
<proteinExistence type="inferred from homology"/>
<dbReference type="Pfam" id="PF22117">
    <property type="entry name" value="Fer4_Nqo3"/>
    <property type="match status" value="1"/>
</dbReference>
<dbReference type="InterPro" id="IPR001041">
    <property type="entry name" value="2Fe-2S_ferredoxin-type"/>
</dbReference>
<keyword evidence="6 10" id="KW-0408">Iron</keyword>
<dbReference type="GO" id="GO:0042773">
    <property type="term" value="P:ATP synthesis coupled electron transport"/>
    <property type="evidence" value="ECO:0007669"/>
    <property type="project" value="InterPro"/>
</dbReference>
<evidence type="ECO:0000313" key="15">
    <source>
        <dbReference type="Proteomes" id="UP000465810"/>
    </source>
</evidence>
<keyword evidence="15" id="KW-1185">Reference proteome</keyword>
<dbReference type="Gene3D" id="3.40.50.740">
    <property type="match status" value="1"/>
</dbReference>
<dbReference type="InterPro" id="IPR000283">
    <property type="entry name" value="NADH_UbQ_OxRdtase_75kDa_su_CS"/>
</dbReference>
<dbReference type="SUPFAM" id="SSF53706">
    <property type="entry name" value="Formate dehydrogenase/DMSO reductase, domains 1-3"/>
    <property type="match status" value="1"/>
</dbReference>
<dbReference type="Gene3D" id="3.10.20.740">
    <property type="match status" value="1"/>
</dbReference>
<dbReference type="Gene3D" id="3.30.70.20">
    <property type="match status" value="1"/>
</dbReference>
<dbReference type="PROSITE" id="PS51257">
    <property type="entry name" value="PROKAR_LIPOPROTEIN"/>
    <property type="match status" value="1"/>
</dbReference>
<dbReference type="PANTHER" id="PTHR43105">
    <property type="entry name" value="RESPIRATORY NITRATE REDUCTASE"/>
    <property type="match status" value="1"/>
</dbReference>
<dbReference type="Proteomes" id="UP000465810">
    <property type="component" value="Unassembled WGS sequence"/>
</dbReference>
<feature type="domain" description="4Fe-4S His(Cys)3-ligated-type" evidence="13">
    <location>
        <begin position="79"/>
        <end position="118"/>
    </location>
</feature>
<dbReference type="Pfam" id="PF00384">
    <property type="entry name" value="Molybdopterin"/>
    <property type="match status" value="1"/>
</dbReference>
<dbReference type="PROSITE" id="PS51085">
    <property type="entry name" value="2FE2S_FER_2"/>
    <property type="match status" value="1"/>
</dbReference>
<dbReference type="GO" id="GO:0016020">
    <property type="term" value="C:membrane"/>
    <property type="evidence" value="ECO:0007669"/>
    <property type="project" value="InterPro"/>
</dbReference>
<dbReference type="EMBL" id="WVTD01000002">
    <property type="protein sequence ID" value="MYL96857.1"/>
    <property type="molecule type" value="Genomic_DNA"/>
</dbReference>
<dbReference type="InterPro" id="IPR036010">
    <property type="entry name" value="2Fe-2S_ferredoxin-like_sf"/>
</dbReference>
<dbReference type="FunFam" id="3.30.200.210:FF:000002">
    <property type="entry name" value="NADH-ubiquinone oxidoreductase 75 kDa subunit"/>
    <property type="match status" value="1"/>
</dbReference>
<dbReference type="CDD" id="cd00207">
    <property type="entry name" value="fer2"/>
    <property type="match status" value="1"/>
</dbReference>
<dbReference type="GO" id="GO:0008137">
    <property type="term" value="F:NADH dehydrogenase (ubiquinone) activity"/>
    <property type="evidence" value="ECO:0007669"/>
    <property type="project" value="UniProtKB-UniRule"/>
</dbReference>
<dbReference type="PANTHER" id="PTHR43105:SF13">
    <property type="entry name" value="NADH-UBIQUINONE OXIDOREDUCTASE 75 KDA SUBUNIT, MITOCHONDRIAL"/>
    <property type="match status" value="1"/>
</dbReference>
<dbReference type="InterPro" id="IPR010228">
    <property type="entry name" value="NADH_UbQ_OxRdtase_Gsu"/>
</dbReference>
<evidence type="ECO:0000259" key="11">
    <source>
        <dbReference type="PROSITE" id="PS51085"/>
    </source>
</evidence>
<dbReference type="GO" id="GO:0051539">
    <property type="term" value="F:4 iron, 4 sulfur cluster binding"/>
    <property type="evidence" value="ECO:0007669"/>
    <property type="project" value="UniProtKB-KW"/>
</dbReference>
<dbReference type="InterPro" id="IPR006656">
    <property type="entry name" value="Mopterin_OxRdtase"/>
</dbReference>
<comment type="similarity">
    <text evidence="2 10">Belongs to the complex I 75 kDa subunit family.</text>
</comment>
<name>A0A7X4GFK5_9SPHN</name>
<dbReference type="Pfam" id="PF13510">
    <property type="entry name" value="Fer2_4"/>
    <property type="match status" value="1"/>
</dbReference>
<keyword evidence="10" id="KW-0001">2Fe-2S</keyword>
<dbReference type="NCBIfam" id="TIGR01973">
    <property type="entry name" value="NuoG"/>
    <property type="match status" value="1"/>
</dbReference>
<comment type="function">
    <text evidence="10">NDH-1 shuttles electrons from NADH, via FMN and iron-sulfur (Fe-S) centers, to quinones in the respiratory chain. Couples the redox reaction to proton translocation (for every two electrons transferred, four hydrogen ions are translocated across the cytoplasmic membrane), and thus conserves the redox energy in a proton gradient.</text>
</comment>
<dbReference type="GO" id="GO:0016651">
    <property type="term" value="F:oxidoreductase activity, acting on NAD(P)H"/>
    <property type="evidence" value="ECO:0007669"/>
    <property type="project" value="InterPro"/>
</dbReference>
<sequence length="672" mass="71729">MPKVKVDGVELEVPAGATVLQACELAGKEIPRFCYHERLSIAGNCRMCLVEVKPGPPKPQASCALPATDGQEIRTDSEMVKKAREGVMEFLLINHPLDCPICDQGGECDLQDQSVAYGRGGSRYHEHKRAVTEKYMGPLIKTQMTRCIHCTRCVRFSEEVAGVDEIGALYRGESMQITTYLEHAAKHEMSANVIDLCPVGALTSRPYAYEARPWELKKTLGIDVSDATGSNIRIDARGREVLRVLPRNNDDVNEEWLSDKARFQIDGLTKRRLDKPYLRRDGKLVAVTWNEAFAALSTLNPGASIAAVAGDMVDCETMFAAKALVGALGSSLLEGRQTGMNYATANLAAVNFNTTLNDIESADTILIVGSMVRWEAPTVNVRLRKAVKRGAKVFLIGPEWETTFGGEFIGDDLSVLGNLPGHVSNALGQAKRPAVIVGGAALGRGGLEAALGLAGQFKLVRTLEDGSAWNGFNVLHMAASRMGGLMLGYAQEGGIADLVAAKPKVLISLGADEVDYAGFAGSMIVYIGHHGDKGAHAADVILPASAYTEKAGTYVSTEGRVQFADKAVFAPGDAREDWTILRALADAFGVTVGFDSFDELRAAMIAAVPALGIEGLAGYGKALPAGGGSASGAIVYPIKDFYMTNPIARASATMQRCSAELLHGEEFAEAAE</sequence>
<keyword evidence="4 10" id="KW-0479">Metal-binding</keyword>
<comment type="catalytic activity">
    <reaction evidence="9 10">
        <text>a quinone + NADH + 5 H(+)(in) = a quinol + NAD(+) + 4 H(+)(out)</text>
        <dbReference type="Rhea" id="RHEA:57888"/>
        <dbReference type="ChEBI" id="CHEBI:15378"/>
        <dbReference type="ChEBI" id="CHEBI:24646"/>
        <dbReference type="ChEBI" id="CHEBI:57540"/>
        <dbReference type="ChEBI" id="CHEBI:57945"/>
        <dbReference type="ChEBI" id="CHEBI:132124"/>
    </reaction>
</comment>
<dbReference type="GO" id="GO:0051537">
    <property type="term" value="F:2 iron, 2 sulfur cluster binding"/>
    <property type="evidence" value="ECO:0007669"/>
    <property type="project" value="UniProtKB-UniRule"/>
</dbReference>
<dbReference type="InterPro" id="IPR006963">
    <property type="entry name" value="Mopterin_OxRdtase_4Fe-4S_dom"/>
</dbReference>
<evidence type="ECO:0000256" key="9">
    <source>
        <dbReference type="ARBA" id="ARBA00047712"/>
    </source>
</evidence>
<keyword evidence="5 10" id="KW-1278">Translocase</keyword>
<dbReference type="GO" id="GO:0046872">
    <property type="term" value="F:metal ion binding"/>
    <property type="evidence" value="ECO:0007669"/>
    <property type="project" value="UniProtKB-UniRule"/>
</dbReference>
<dbReference type="GO" id="GO:0048038">
    <property type="term" value="F:quinone binding"/>
    <property type="evidence" value="ECO:0007669"/>
    <property type="project" value="UniProtKB-UniRule"/>
</dbReference>
<evidence type="ECO:0000256" key="8">
    <source>
        <dbReference type="ARBA" id="ARBA00023027"/>
    </source>
</evidence>
<evidence type="ECO:0000256" key="2">
    <source>
        <dbReference type="ARBA" id="ARBA00005404"/>
    </source>
</evidence>
<dbReference type="SUPFAM" id="SSF54862">
    <property type="entry name" value="4Fe-4S ferredoxins"/>
    <property type="match status" value="1"/>
</dbReference>
<feature type="domain" description="4Fe-4S Mo/W bis-MGD-type" evidence="12">
    <location>
        <begin position="216"/>
        <end position="272"/>
    </location>
</feature>
<evidence type="ECO:0000259" key="12">
    <source>
        <dbReference type="PROSITE" id="PS51669"/>
    </source>
</evidence>
<protein>
    <recommendedName>
        <fullName evidence="10">NADH-quinone oxidoreductase</fullName>
        <ecNumber evidence="10">7.1.1.-</ecNumber>
    </recommendedName>
</protein>
<keyword evidence="3 10" id="KW-0004">4Fe-4S</keyword>
<evidence type="ECO:0000256" key="5">
    <source>
        <dbReference type="ARBA" id="ARBA00022967"/>
    </source>
</evidence>
<comment type="caution">
    <text evidence="14">The sequence shown here is derived from an EMBL/GenBank/DDBJ whole genome shotgun (WGS) entry which is preliminary data.</text>
</comment>
<evidence type="ECO:0000256" key="10">
    <source>
        <dbReference type="RuleBase" id="RU003525"/>
    </source>
</evidence>
<dbReference type="PROSITE" id="PS00643">
    <property type="entry name" value="COMPLEX1_75K_3"/>
    <property type="match status" value="1"/>
</dbReference>
<dbReference type="Pfam" id="PF09326">
    <property type="entry name" value="NADH_dhqG_C"/>
    <property type="match status" value="1"/>
</dbReference>
<dbReference type="PROSITE" id="PS51669">
    <property type="entry name" value="4FE4S_MOW_BIS_MGD"/>
    <property type="match status" value="1"/>
</dbReference>
<keyword evidence="8 10" id="KW-0520">NAD</keyword>
<dbReference type="InterPro" id="IPR019574">
    <property type="entry name" value="NADH_UbQ_OxRdtase_Gsu_4Fe4S-bd"/>
</dbReference>
<organism evidence="14 15">
    <name type="scientific">Novosphingobium silvae</name>
    <dbReference type="NCBI Taxonomy" id="2692619"/>
    <lineage>
        <taxon>Bacteria</taxon>
        <taxon>Pseudomonadati</taxon>
        <taxon>Pseudomonadota</taxon>
        <taxon>Alphaproteobacteria</taxon>
        <taxon>Sphingomonadales</taxon>
        <taxon>Sphingomonadaceae</taxon>
        <taxon>Novosphingobium</taxon>
    </lineage>
</organism>
<evidence type="ECO:0000256" key="1">
    <source>
        <dbReference type="ARBA" id="ARBA00001966"/>
    </source>
</evidence>
<dbReference type="InterPro" id="IPR050123">
    <property type="entry name" value="Prok_molybdopt-oxidoreductase"/>
</dbReference>
<evidence type="ECO:0000256" key="3">
    <source>
        <dbReference type="ARBA" id="ARBA00022485"/>
    </source>
</evidence>
<evidence type="ECO:0000256" key="7">
    <source>
        <dbReference type="ARBA" id="ARBA00023014"/>
    </source>
</evidence>
<dbReference type="InterPro" id="IPR015405">
    <property type="entry name" value="NDUFS1-like_C"/>
</dbReference>
<accession>A0A7X4GFK5</accession>
<dbReference type="PROSITE" id="PS51839">
    <property type="entry name" value="4FE4S_HC3"/>
    <property type="match status" value="1"/>
</dbReference>
<dbReference type="Gene3D" id="3.30.200.210">
    <property type="match status" value="1"/>
</dbReference>